<feature type="transmembrane region" description="Helical" evidence="1">
    <location>
        <begin position="102"/>
        <end position="123"/>
    </location>
</feature>
<keyword evidence="1" id="KW-1133">Transmembrane helix</keyword>
<proteinExistence type="predicted"/>
<accession>A0A7C2YGS7</accession>
<organism evidence="2">
    <name type="scientific">Fervidicoccus fontis</name>
    <dbReference type="NCBI Taxonomy" id="683846"/>
    <lineage>
        <taxon>Archaea</taxon>
        <taxon>Thermoproteota</taxon>
        <taxon>Thermoprotei</taxon>
        <taxon>Fervidicoccales</taxon>
        <taxon>Fervidicoccaceae</taxon>
        <taxon>Fervidicoccus</taxon>
    </lineage>
</organism>
<dbReference type="EMBL" id="DSFE01000009">
    <property type="protein sequence ID" value="HEU97297.1"/>
    <property type="molecule type" value="Genomic_DNA"/>
</dbReference>
<evidence type="ECO:0000256" key="1">
    <source>
        <dbReference type="SAM" id="Phobius"/>
    </source>
</evidence>
<feature type="transmembrane region" description="Helical" evidence="1">
    <location>
        <begin position="12"/>
        <end position="37"/>
    </location>
</feature>
<dbReference type="AlphaFoldDB" id="A0A7C2YGS7"/>
<feature type="transmembrane region" description="Helical" evidence="1">
    <location>
        <begin position="171"/>
        <end position="193"/>
    </location>
</feature>
<dbReference type="Proteomes" id="UP000885664">
    <property type="component" value="Unassembled WGS sequence"/>
</dbReference>
<protein>
    <submittedName>
        <fullName evidence="2">Uncharacterized protein</fullName>
    </submittedName>
</protein>
<keyword evidence="1" id="KW-0812">Transmembrane</keyword>
<comment type="caution">
    <text evidence="2">The sequence shown here is derived from an EMBL/GenBank/DDBJ whole genome shotgun (WGS) entry which is preliminary data.</text>
</comment>
<gene>
    <name evidence="2" type="ORF">ENO36_00375</name>
</gene>
<feature type="transmembrane region" description="Helical" evidence="1">
    <location>
        <begin position="69"/>
        <end position="90"/>
    </location>
</feature>
<sequence length="209" mass="22691">MEKFSSPESLRIWRLLAGVSLDLYGILLLLSLILPIYELKGPIEGSISLLRYNVYLYGTPIHVDALDRASLLSIPLLAVALASLILGSLLILQSFKRESKPILMRISFALSLAFPSVSALAYLSRLVLVGEAMREIPSDLGSVTSAGILITSPVQIFQGPALPLLSPLLSIFPPVIVMSLTAVSAYLNVYSFLEKDLHGKRTSETTVHS</sequence>
<name>A0A7C2YGS7_9CREN</name>
<keyword evidence="1" id="KW-0472">Membrane</keyword>
<reference evidence="2" key="1">
    <citation type="journal article" date="2020" name="mSystems">
        <title>Genome- and Community-Level Interaction Insights into Carbon Utilization and Element Cycling Functions of Hydrothermarchaeota in Hydrothermal Sediment.</title>
        <authorList>
            <person name="Zhou Z."/>
            <person name="Liu Y."/>
            <person name="Xu W."/>
            <person name="Pan J."/>
            <person name="Luo Z.H."/>
            <person name="Li M."/>
        </authorList>
    </citation>
    <scope>NUCLEOTIDE SEQUENCE [LARGE SCALE GENOMIC DNA]</scope>
    <source>
        <strain evidence="2">SpSt-1259</strain>
    </source>
</reference>
<evidence type="ECO:0000313" key="2">
    <source>
        <dbReference type="EMBL" id="HEU97297.1"/>
    </source>
</evidence>